<accession>A0ACC0AGK5</accession>
<keyword evidence="2" id="KW-1185">Reference proteome</keyword>
<proteinExistence type="predicted"/>
<dbReference type="EMBL" id="CM044706">
    <property type="protein sequence ID" value="KAI5659490.1"/>
    <property type="molecule type" value="Genomic_DNA"/>
</dbReference>
<reference evidence="2" key="1">
    <citation type="journal article" date="2023" name="Nat. Plants">
        <title>Single-cell RNA sequencing provides a high-resolution roadmap for understanding the multicellular compartmentation of specialized metabolism.</title>
        <authorList>
            <person name="Sun S."/>
            <person name="Shen X."/>
            <person name="Li Y."/>
            <person name="Li Y."/>
            <person name="Wang S."/>
            <person name="Li R."/>
            <person name="Zhang H."/>
            <person name="Shen G."/>
            <person name="Guo B."/>
            <person name="Wei J."/>
            <person name="Xu J."/>
            <person name="St-Pierre B."/>
            <person name="Chen S."/>
            <person name="Sun C."/>
        </authorList>
    </citation>
    <scope>NUCLEOTIDE SEQUENCE [LARGE SCALE GENOMIC DNA]</scope>
</reference>
<gene>
    <name evidence="1" type="ORF">M9H77_28283</name>
</gene>
<protein>
    <submittedName>
        <fullName evidence="1">Uncharacterized protein</fullName>
    </submittedName>
</protein>
<evidence type="ECO:0000313" key="2">
    <source>
        <dbReference type="Proteomes" id="UP001060085"/>
    </source>
</evidence>
<comment type="caution">
    <text evidence="1">The sequence shown here is derived from an EMBL/GenBank/DDBJ whole genome shotgun (WGS) entry which is preliminary data.</text>
</comment>
<sequence>MVRTTIVETHPLIARNPNEIFHSWSLSARASEALSHQSFAIPRSRKAANVTLIALSYLRNFGVRNFRNRSNASSTPMSGTHPFLLVAIEASNNSIISIIRSLIILCIACSGRGGLPYGFRLYVLRTFRYGLIHMIRRS</sequence>
<dbReference type="Proteomes" id="UP001060085">
    <property type="component" value="Linkage Group LG06"/>
</dbReference>
<organism evidence="1 2">
    <name type="scientific">Catharanthus roseus</name>
    <name type="common">Madagascar periwinkle</name>
    <name type="synonym">Vinca rosea</name>
    <dbReference type="NCBI Taxonomy" id="4058"/>
    <lineage>
        <taxon>Eukaryota</taxon>
        <taxon>Viridiplantae</taxon>
        <taxon>Streptophyta</taxon>
        <taxon>Embryophyta</taxon>
        <taxon>Tracheophyta</taxon>
        <taxon>Spermatophyta</taxon>
        <taxon>Magnoliopsida</taxon>
        <taxon>eudicotyledons</taxon>
        <taxon>Gunneridae</taxon>
        <taxon>Pentapetalae</taxon>
        <taxon>asterids</taxon>
        <taxon>lamiids</taxon>
        <taxon>Gentianales</taxon>
        <taxon>Apocynaceae</taxon>
        <taxon>Rauvolfioideae</taxon>
        <taxon>Vinceae</taxon>
        <taxon>Catharanthinae</taxon>
        <taxon>Catharanthus</taxon>
    </lineage>
</organism>
<name>A0ACC0AGK5_CATRO</name>
<evidence type="ECO:0000313" key="1">
    <source>
        <dbReference type="EMBL" id="KAI5659490.1"/>
    </source>
</evidence>